<dbReference type="RefSeq" id="WP_048383114.1">
    <property type="nucleotide sequence ID" value="NZ_FNRS01000001.1"/>
</dbReference>
<evidence type="ECO:0000256" key="2">
    <source>
        <dbReference type="ARBA" id="ARBA00022840"/>
    </source>
</evidence>
<sequence length="273" mass="29131">MDGVHSIQVIAVASGKGGVGKTTVAVNLSFALAKCGRRVVLLDGDLGLANIDVLLGLAPTYTLADLMEGRCVLSDVLMRGPGGVRIVPAASGVENMVNLSSAQHTGLIQAFSDISDSLDVLVIDTATGLGKSMVSFARAAQDVLLVVCDDPASIADTYALIRLLNRDYGMSRFRILASMVHNLDDGRRLFGKLNNLADRFLDVSLHYAGAVPYDECVRKAGHKQRAVSEVFPNSKSACAFNVIAQKVDAWSLPSSPRGHIEFFIDKLVSNSKR</sequence>
<dbReference type="InterPro" id="IPR050625">
    <property type="entry name" value="ParA/MinD_ATPase"/>
</dbReference>
<dbReference type="CDD" id="cd02038">
    <property type="entry name" value="FlhG-like"/>
    <property type="match status" value="1"/>
</dbReference>
<dbReference type="Proteomes" id="UP000036395">
    <property type="component" value="Unassembled WGS sequence"/>
</dbReference>
<dbReference type="SUPFAM" id="SSF52540">
    <property type="entry name" value="P-loop containing nucleoside triphosphate hydrolases"/>
    <property type="match status" value="1"/>
</dbReference>
<dbReference type="FunFam" id="3.40.50.300:FF:000158">
    <property type="entry name" value="Site-determining protein"/>
    <property type="match status" value="1"/>
</dbReference>
<keyword evidence="1 3" id="KW-0547">Nucleotide-binding</keyword>
<accession>A0A0J6GLJ5</accession>
<dbReference type="PANTHER" id="PTHR43384:SF4">
    <property type="entry name" value="CELLULOSE BIOSYNTHESIS PROTEIN BCSQ-RELATED"/>
    <property type="match status" value="1"/>
</dbReference>
<dbReference type="Pfam" id="PF10609">
    <property type="entry name" value="ParA"/>
    <property type="match status" value="1"/>
</dbReference>
<keyword evidence="2 3" id="KW-0067">ATP-binding</keyword>
<evidence type="ECO:0000256" key="3">
    <source>
        <dbReference type="PIRSR" id="PIRSR003092-1"/>
    </source>
</evidence>
<evidence type="ECO:0000313" key="4">
    <source>
        <dbReference type="EMBL" id="KMM83243.1"/>
    </source>
</evidence>
<dbReference type="InterPro" id="IPR033875">
    <property type="entry name" value="FlhG"/>
</dbReference>
<dbReference type="InterPro" id="IPR033756">
    <property type="entry name" value="YlxH/NBP35"/>
</dbReference>
<dbReference type="EMBL" id="JYLA01000008">
    <property type="protein sequence ID" value="KMM83243.1"/>
    <property type="molecule type" value="Genomic_DNA"/>
</dbReference>
<dbReference type="GO" id="GO:0051782">
    <property type="term" value="P:negative regulation of cell division"/>
    <property type="evidence" value="ECO:0007669"/>
    <property type="project" value="TreeGrafter"/>
</dbReference>
<protein>
    <submittedName>
        <fullName evidence="4">Cobyrinic acid a,c-diamide synthase</fullName>
    </submittedName>
</protein>
<evidence type="ECO:0000256" key="1">
    <source>
        <dbReference type="ARBA" id="ARBA00022741"/>
    </source>
</evidence>
<dbReference type="GO" id="GO:0005829">
    <property type="term" value="C:cytosol"/>
    <property type="evidence" value="ECO:0007669"/>
    <property type="project" value="TreeGrafter"/>
</dbReference>
<gene>
    <name evidence="4" type="ORF">TU78_18830</name>
</gene>
<dbReference type="PATRIC" id="fig|47884.3.peg.4265"/>
<reference evidence="4 5" key="1">
    <citation type="submission" date="2015-02" db="EMBL/GenBank/DDBJ databases">
        <title>Pseudomonas helleri sp. nov. and Pseudomonas weihenstephanensis sp. nov., isolated from raw cows milk.</title>
        <authorList>
            <person name="von Neubeck M."/>
            <person name="Huptas C."/>
            <person name="Wenning M."/>
            <person name="Scherer S."/>
        </authorList>
    </citation>
    <scope>NUCLEOTIDE SEQUENCE [LARGE SCALE GENOMIC DNA]</scope>
    <source>
        <strain evidence="4 5">DSM 21104</strain>
    </source>
</reference>
<name>A0A0J6GLJ5_PSETA</name>
<dbReference type="OrthoDB" id="9816297at2"/>
<dbReference type="GO" id="GO:0009898">
    <property type="term" value="C:cytoplasmic side of plasma membrane"/>
    <property type="evidence" value="ECO:0007669"/>
    <property type="project" value="TreeGrafter"/>
</dbReference>
<dbReference type="GO" id="GO:0005524">
    <property type="term" value="F:ATP binding"/>
    <property type="evidence" value="ECO:0007669"/>
    <property type="project" value="UniProtKB-KW"/>
</dbReference>
<dbReference type="InterPro" id="IPR025501">
    <property type="entry name" value="MinD_FleN"/>
</dbReference>
<dbReference type="PIRSF" id="PIRSF003092">
    <property type="entry name" value="MinD"/>
    <property type="match status" value="1"/>
</dbReference>
<dbReference type="InterPro" id="IPR027417">
    <property type="entry name" value="P-loop_NTPase"/>
</dbReference>
<feature type="binding site" evidence="3">
    <location>
        <begin position="16"/>
        <end position="23"/>
    </location>
    <ligand>
        <name>ATP</name>
        <dbReference type="ChEBI" id="CHEBI:30616"/>
    </ligand>
</feature>
<dbReference type="GO" id="GO:0016887">
    <property type="term" value="F:ATP hydrolysis activity"/>
    <property type="evidence" value="ECO:0007669"/>
    <property type="project" value="TreeGrafter"/>
</dbReference>
<dbReference type="STRING" id="47884.SAMN04490203_3040"/>
<dbReference type="Gene3D" id="3.40.50.300">
    <property type="entry name" value="P-loop containing nucleotide triphosphate hydrolases"/>
    <property type="match status" value="1"/>
</dbReference>
<proteinExistence type="predicted"/>
<comment type="caution">
    <text evidence="4">The sequence shown here is derived from an EMBL/GenBank/DDBJ whole genome shotgun (WGS) entry which is preliminary data.</text>
</comment>
<dbReference type="PANTHER" id="PTHR43384">
    <property type="entry name" value="SEPTUM SITE-DETERMINING PROTEIN MIND HOMOLOG, CHLOROPLASTIC-RELATED"/>
    <property type="match status" value="1"/>
</dbReference>
<organism evidence="4 5">
    <name type="scientific">Pseudomonas taetrolens</name>
    <dbReference type="NCBI Taxonomy" id="47884"/>
    <lineage>
        <taxon>Bacteria</taxon>
        <taxon>Pseudomonadati</taxon>
        <taxon>Pseudomonadota</taxon>
        <taxon>Gammaproteobacteria</taxon>
        <taxon>Pseudomonadales</taxon>
        <taxon>Pseudomonadaceae</taxon>
        <taxon>Pseudomonas</taxon>
    </lineage>
</organism>
<evidence type="ECO:0000313" key="5">
    <source>
        <dbReference type="Proteomes" id="UP000036395"/>
    </source>
</evidence>
<dbReference type="AlphaFoldDB" id="A0A0J6GLJ5"/>